<organism evidence="7 8">
    <name type="scientific">Xenorhabdus santafensis</name>
    <dbReference type="NCBI Taxonomy" id="2582833"/>
    <lineage>
        <taxon>Bacteria</taxon>
        <taxon>Pseudomonadati</taxon>
        <taxon>Pseudomonadota</taxon>
        <taxon>Gammaproteobacteria</taxon>
        <taxon>Enterobacterales</taxon>
        <taxon>Morganellaceae</taxon>
        <taxon>Xenorhabdus</taxon>
    </lineage>
</organism>
<evidence type="ECO:0000256" key="2">
    <source>
        <dbReference type="ARBA" id="ARBA00023002"/>
    </source>
</evidence>
<comment type="similarity">
    <text evidence="1 4">Belongs to the D-isomer specific 2-hydroxyacid dehydrogenase family.</text>
</comment>
<evidence type="ECO:0000256" key="1">
    <source>
        <dbReference type="ARBA" id="ARBA00005854"/>
    </source>
</evidence>
<feature type="domain" description="D-isomer specific 2-hydroxyacid dehydrogenase NAD-binding" evidence="6">
    <location>
        <begin position="116"/>
        <end position="288"/>
    </location>
</feature>
<feature type="domain" description="D-isomer specific 2-hydroxyacid dehydrogenase catalytic" evidence="5">
    <location>
        <begin position="20"/>
        <end position="314"/>
    </location>
</feature>
<reference evidence="8" key="1">
    <citation type="journal article" date="2024" name="Toxins">
        <title>Genome Sequence Analysis of Native Xenorhabdus Strains Isolated from Entomopathogenic Nematodes in Argentina.</title>
        <authorList>
            <person name="Palma L."/>
            <person name="Frizzo L."/>
            <person name="Kaiser S."/>
            <person name="Berry C."/>
            <person name="Caballero P."/>
            <person name="Bode H.B."/>
            <person name="Del Valle E.E."/>
        </authorList>
    </citation>
    <scope>NUCLEOTIDE SEQUENCE [LARGE SCALE GENOMIC DNA]</scope>
    <source>
        <strain evidence="8">12</strain>
    </source>
</reference>
<evidence type="ECO:0000259" key="5">
    <source>
        <dbReference type="Pfam" id="PF00389"/>
    </source>
</evidence>
<protein>
    <submittedName>
        <fullName evidence="7">D-2-hydroxyacid dehydrogenase family protein</fullName>
    </submittedName>
</protein>
<evidence type="ECO:0000256" key="4">
    <source>
        <dbReference type="RuleBase" id="RU003719"/>
    </source>
</evidence>
<evidence type="ECO:0000313" key="8">
    <source>
        <dbReference type="Proteomes" id="UP001271890"/>
    </source>
</evidence>
<keyword evidence="3" id="KW-0520">NAD</keyword>
<dbReference type="Gene3D" id="3.40.50.720">
    <property type="entry name" value="NAD(P)-binding Rossmann-like Domain"/>
    <property type="match status" value="2"/>
</dbReference>
<name>A0ABU4SD09_9GAMM</name>
<gene>
    <name evidence="7" type="ORF">FE392_14905</name>
</gene>
<dbReference type="PANTHER" id="PTHR42789:SF1">
    <property type="entry name" value="D-ISOMER SPECIFIC 2-HYDROXYACID DEHYDROGENASE FAMILY PROTEIN (AFU_ORTHOLOGUE AFUA_6G10090)"/>
    <property type="match status" value="1"/>
</dbReference>
<evidence type="ECO:0000259" key="6">
    <source>
        <dbReference type="Pfam" id="PF02826"/>
    </source>
</evidence>
<dbReference type="Proteomes" id="UP001271890">
    <property type="component" value="Unassembled WGS sequence"/>
</dbReference>
<dbReference type="SUPFAM" id="SSF52283">
    <property type="entry name" value="Formate/glycerate dehydrogenase catalytic domain-like"/>
    <property type="match status" value="1"/>
</dbReference>
<dbReference type="InterPro" id="IPR006140">
    <property type="entry name" value="D-isomer_DH_NAD-bd"/>
</dbReference>
<accession>A0ABU4SD09</accession>
<evidence type="ECO:0000256" key="3">
    <source>
        <dbReference type="ARBA" id="ARBA00023027"/>
    </source>
</evidence>
<keyword evidence="2 4" id="KW-0560">Oxidoreductase</keyword>
<proteinExistence type="inferred from homology"/>
<dbReference type="CDD" id="cd12169">
    <property type="entry name" value="PGDH_like_1"/>
    <property type="match status" value="1"/>
</dbReference>
<sequence>MSQMPLVIIPDDYQKATKQIQSLYQNSDFEVVCLGALDRDPKAEELLSKADALILIRERTLIDEKFLSKTPNLKLISQTGKVAYNIDLELCKQRGIAVVEGIGSPVAAAELTWLLIQSSIRRFTPSVEMMKKGFWQTEFGDTVAGKTLGIVGYGKIGQLVAKYAQAFDMKVQVWGSERAQNQARQEGLHVPESREVFFQTSDVITLHQRLVKATEGGITFNDLINMKPTAVLVNTARSALIEKGALEKALDLGTPGFAALDVFDSEPIWDSEHPLLKRDNVLCSPHIGYVTKSCYNIYFDSAFKNVEKYFYGDESHVINK</sequence>
<keyword evidence="8" id="KW-1185">Reference proteome</keyword>
<dbReference type="Pfam" id="PF02826">
    <property type="entry name" value="2-Hacid_dh_C"/>
    <property type="match status" value="1"/>
</dbReference>
<dbReference type="InterPro" id="IPR036291">
    <property type="entry name" value="NAD(P)-bd_dom_sf"/>
</dbReference>
<dbReference type="InterPro" id="IPR050857">
    <property type="entry name" value="D-2-hydroxyacid_DH"/>
</dbReference>
<dbReference type="SUPFAM" id="SSF51735">
    <property type="entry name" value="NAD(P)-binding Rossmann-fold domains"/>
    <property type="match status" value="1"/>
</dbReference>
<dbReference type="Pfam" id="PF00389">
    <property type="entry name" value="2-Hacid_dh"/>
    <property type="match status" value="1"/>
</dbReference>
<comment type="caution">
    <text evidence="7">The sequence shown here is derived from an EMBL/GenBank/DDBJ whole genome shotgun (WGS) entry which is preliminary data.</text>
</comment>
<evidence type="ECO:0000313" key="7">
    <source>
        <dbReference type="EMBL" id="MDX7988606.1"/>
    </source>
</evidence>
<dbReference type="PANTHER" id="PTHR42789">
    <property type="entry name" value="D-ISOMER SPECIFIC 2-HYDROXYACID DEHYDROGENASE FAMILY PROTEIN (AFU_ORTHOLOGUE AFUA_6G10090)"/>
    <property type="match status" value="1"/>
</dbReference>
<dbReference type="EMBL" id="VCDN01000060">
    <property type="protein sequence ID" value="MDX7988606.1"/>
    <property type="molecule type" value="Genomic_DNA"/>
</dbReference>
<dbReference type="InterPro" id="IPR006139">
    <property type="entry name" value="D-isomer_2_OHA_DH_cat_dom"/>
</dbReference>